<dbReference type="Proteomes" id="UP000308267">
    <property type="component" value="Unassembled WGS sequence"/>
</dbReference>
<dbReference type="STRING" id="147828.A0A4S2MEQ2"/>
<dbReference type="PROSITE" id="PS51444">
    <property type="entry name" value="FH2"/>
    <property type="match status" value="1"/>
</dbReference>
<comment type="caution">
    <text evidence="3">The sequence shown here is derived from an EMBL/GenBank/DDBJ whole genome shotgun (WGS) entry which is preliminary data.</text>
</comment>
<feature type="domain" description="FH2" evidence="2">
    <location>
        <begin position="265"/>
        <end position="642"/>
    </location>
</feature>
<name>A0A4S2MEQ2_OPIFE</name>
<sequence length="701" mass="78380">MHKNQGGPCERTQHSRSLDLWKSLIEVIHTALCYTAEHPESHSLSQYVSCLQTSQPNSPKRQLKSRSGQTTTCNYLLLEDPSPSNKTPGNDVTKCIRTKTPTSANGVFQLSHSQIKTSKKSGTEPMKLQRRETPTSDTVIDSDTTTSNEPAFPPPPPVLIIEPPPFACPSKKACQLNNSNSCSALSEVRPEISRPASFRLKPLRWLKLKTVCSNSVWSLKSRTLSNCTVTHSDRPSLTNSSLVDLQQLIRLFPVASKDHSEDKSGNAPSITTTDQRRFEQISVSRNGMNKSTACDLTHEVVNYQDTAVAQTEDLSAHQNAFIRGRALSLSRNSDMTAKKPRLLDNKRCLNVNIYLRQFKSVSFSLIDAIDNRWSTLIGAERLRALVKLLPSEQEVGTFRNFSGDVKTLDPAEKFLMELVTVPNYKQKIDHMLLREEFHSCSHCFGPALDKLIETVKALITSETLCGLLHLVLDLGNFLNEGKSFGAATAFKIESLLKLSDVRSVDPKFTLLHFLVQTAKNEMDQLEARMVRLTELTNQCADYFSEERSSFKLSSCLQTFSTFFTKMGCAEQEIRQMDLQQKKARKTERGLFTKIPPTSSAPRRRTSLIEHSFSQRQDRLLKHLVAQNGDQVSFERILPNTMAKLVNTVNGDLVNNGNSVNLDDTQPVVLLFIKTALGVQDELMGSMTLTNLTYFSTINGSS</sequence>
<evidence type="ECO:0000256" key="1">
    <source>
        <dbReference type="SAM" id="MobiDB-lite"/>
    </source>
</evidence>
<dbReference type="PANTHER" id="PTHR46345:SF8">
    <property type="entry name" value="FORMIN 3, ISOFORM B"/>
    <property type="match status" value="1"/>
</dbReference>
<keyword evidence="4" id="KW-1185">Reference proteome</keyword>
<dbReference type="InterPro" id="IPR042201">
    <property type="entry name" value="FH2_Formin_sf"/>
</dbReference>
<protein>
    <recommendedName>
        <fullName evidence="2">FH2 domain-containing protein</fullName>
    </recommendedName>
</protein>
<feature type="region of interest" description="Disordered" evidence="1">
    <location>
        <begin position="113"/>
        <end position="154"/>
    </location>
</feature>
<dbReference type="EMBL" id="SJOL01000947">
    <property type="protein sequence ID" value="TGZ75210.1"/>
    <property type="molecule type" value="Genomic_DNA"/>
</dbReference>
<gene>
    <name evidence="3" type="ORF">CRM22_000509</name>
</gene>
<dbReference type="SUPFAM" id="SSF101447">
    <property type="entry name" value="Formin homology 2 domain (FH2 domain)"/>
    <property type="match status" value="1"/>
</dbReference>
<evidence type="ECO:0000313" key="4">
    <source>
        <dbReference type="Proteomes" id="UP000308267"/>
    </source>
</evidence>
<evidence type="ECO:0000259" key="2">
    <source>
        <dbReference type="PROSITE" id="PS51444"/>
    </source>
</evidence>
<dbReference type="SMART" id="SM00498">
    <property type="entry name" value="FH2"/>
    <property type="match status" value="1"/>
</dbReference>
<dbReference type="OrthoDB" id="26518at2759"/>
<dbReference type="Gene3D" id="1.20.58.2220">
    <property type="entry name" value="Formin, FH2 domain"/>
    <property type="match status" value="2"/>
</dbReference>
<proteinExistence type="predicted"/>
<dbReference type="InterPro" id="IPR015425">
    <property type="entry name" value="FH2_Formin"/>
</dbReference>
<dbReference type="PANTHER" id="PTHR46345">
    <property type="entry name" value="INVERTED FORMIN-2"/>
    <property type="match status" value="1"/>
</dbReference>
<organism evidence="3 4">
    <name type="scientific">Opisthorchis felineus</name>
    <dbReference type="NCBI Taxonomy" id="147828"/>
    <lineage>
        <taxon>Eukaryota</taxon>
        <taxon>Metazoa</taxon>
        <taxon>Spiralia</taxon>
        <taxon>Lophotrochozoa</taxon>
        <taxon>Platyhelminthes</taxon>
        <taxon>Trematoda</taxon>
        <taxon>Digenea</taxon>
        <taxon>Opisthorchiida</taxon>
        <taxon>Opisthorchiata</taxon>
        <taxon>Opisthorchiidae</taxon>
        <taxon>Opisthorchis</taxon>
    </lineage>
</organism>
<feature type="region of interest" description="Disordered" evidence="1">
    <location>
        <begin position="257"/>
        <end position="276"/>
    </location>
</feature>
<dbReference type="AlphaFoldDB" id="A0A4S2MEQ2"/>
<accession>A0A4S2MEQ2</accession>
<evidence type="ECO:0000313" key="3">
    <source>
        <dbReference type="EMBL" id="TGZ75210.1"/>
    </source>
</evidence>
<reference evidence="3 4" key="1">
    <citation type="journal article" date="2019" name="BMC Genomics">
        <title>New insights from Opisthorchis felineus genome: update on genomics of the epidemiologically important liver flukes.</title>
        <authorList>
            <person name="Ershov N.I."/>
            <person name="Mordvinov V.A."/>
            <person name="Prokhortchouk E.B."/>
            <person name="Pakharukova M.Y."/>
            <person name="Gunbin K.V."/>
            <person name="Ustyantsev K."/>
            <person name="Genaev M.A."/>
            <person name="Blinov A.G."/>
            <person name="Mazur A."/>
            <person name="Boulygina E."/>
            <person name="Tsygankova S."/>
            <person name="Khrameeva E."/>
            <person name="Chekanov N."/>
            <person name="Fan G."/>
            <person name="Xiao A."/>
            <person name="Zhang H."/>
            <person name="Xu X."/>
            <person name="Yang H."/>
            <person name="Solovyev V."/>
            <person name="Lee S.M."/>
            <person name="Liu X."/>
            <person name="Afonnikov D.A."/>
            <person name="Skryabin K.G."/>
        </authorList>
    </citation>
    <scope>NUCLEOTIDE SEQUENCE [LARGE SCALE GENOMIC DNA]</scope>
    <source>
        <strain evidence="3">AK-0245</strain>
        <tissue evidence="3">Whole organism</tissue>
    </source>
</reference>
<feature type="compositionally biased region" description="Low complexity" evidence="1">
    <location>
        <begin position="135"/>
        <end position="150"/>
    </location>
</feature>
<dbReference type="Pfam" id="PF02181">
    <property type="entry name" value="FH2"/>
    <property type="match status" value="1"/>
</dbReference>